<accession>A0A059DZQ8</accession>
<dbReference type="AlphaFoldDB" id="A0A059DZQ8"/>
<gene>
    <name evidence="2" type="ORF">HY36_06480</name>
</gene>
<dbReference type="EMBL" id="AWFH01000034">
    <property type="protein sequence ID" value="KCZ59771.1"/>
    <property type="molecule type" value="Genomic_DNA"/>
</dbReference>
<proteinExistence type="predicted"/>
<evidence type="ECO:0000313" key="3">
    <source>
        <dbReference type="Proteomes" id="UP000024547"/>
    </source>
</evidence>
<dbReference type="Pfam" id="PF04480">
    <property type="entry name" value="DUF559"/>
    <property type="match status" value="1"/>
</dbReference>
<dbReference type="eggNOG" id="COG2852">
    <property type="taxonomic scope" value="Bacteria"/>
</dbReference>
<dbReference type="InterPro" id="IPR007569">
    <property type="entry name" value="DUF559"/>
</dbReference>
<dbReference type="OrthoDB" id="9798754at2"/>
<evidence type="ECO:0000313" key="2">
    <source>
        <dbReference type="EMBL" id="KCZ59771.1"/>
    </source>
</evidence>
<organism evidence="2 3">
    <name type="scientific">Hyphomonas atlantica</name>
    <dbReference type="NCBI Taxonomy" id="1280948"/>
    <lineage>
        <taxon>Bacteria</taxon>
        <taxon>Pseudomonadati</taxon>
        <taxon>Pseudomonadota</taxon>
        <taxon>Alphaproteobacteria</taxon>
        <taxon>Hyphomonadales</taxon>
        <taxon>Hyphomonadaceae</taxon>
        <taxon>Hyphomonas</taxon>
    </lineage>
</organism>
<keyword evidence="3" id="KW-1185">Reference proteome</keyword>
<feature type="domain" description="DUF559" evidence="1">
    <location>
        <begin position="7"/>
        <end position="102"/>
    </location>
</feature>
<reference evidence="2 3" key="1">
    <citation type="journal article" date="2014" name="Antonie Van Leeuwenhoek">
        <title>Hyphomonas beringensis sp. nov. and Hyphomonas chukchiensis sp. nov., isolated from surface seawater of the Bering Sea and Chukchi Sea.</title>
        <authorList>
            <person name="Li C."/>
            <person name="Lai Q."/>
            <person name="Li G."/>
            <person name="Dong C."/>
            <person name="Wang J."/>
            <person name="Liao Y."/>
            <person name="Shao Z."/>
        </authorList>
    </citation>
    <scope>NUCLEOTIDE SEQUENCE [LARGE SCALE GENOMIC DNA]</scope>
    <source>
        <strain evidence="2 3">22II1-22F38</strain>
    </source>
</reference>
<dbReference type="PATRIC" id="fig|1280948.3.peg.2390"/>
<name>A0A059DZQ8_9PROT</name>
<evidence type="ECO:0000259" key="1">
    <source>
        <dbReference type="Pfam" id="PF04480"/>
    </source>
</evidence>
<dbReference type="PANTHER" id="PTHR38590:SF1">
    <property type="entry name" value="BLL0828 PROTEIN"/>
    <property type="match status" value="1"/>
</dbReference>
<dbReference type="SUPFAM" id="SSF52980">
    <property type="entry name" value="Restriction endonuclease-like"/>
    <property type="match status" value="1"/>
</dbReference>
<protein>
    <recommendedName>
        <fullName evidence="1">DUF559 domain-containing protein</fullName>
    </recommendedName>
</protein>
<dbReference type="Proteomes" id="UP000024547">
    <property type="component" value="Unassembled WGS sequence"/>
</dbReference>
<sequence length="114" mass="13194">MTRDLSTPRARRLRQDANAPEQVAWQILRQFRKQGFPVRRQHPINGYIVDFAITKVRLIIEIDGGIHKLPEVKARDDIREQALRGLGWDFLRVPASDVFDADHLMGLVQERLGL</sequence>
<dbReference type="PANTHER" id="PTHR38590">
    <property type="entry name" value="BLL0828 PROTEIN"/>
    <property type="match status" value="1"/>
</dbReference>
<dbReference type="InterPro" id="IPR047216">
    <property type="entry name" value="Endonuclease_DUF559_bact"/>
</dbReference>
<dbReference type="InterPro" id="IPR011335">
    <property type="entry name" value="Restrct_endonuc-II-like"/>
</dbReference>
<dbReference type="RefSeq" id="WP_051602750.1">
    <property type="nucleotide sequence ID" value="NZ_AWFH01000034.1"/>
</dbReference>
<dbReference type="Gene3D" id="3.40.960.10">
    <property type="entry name" value="VSR Endonuclease"/>
    <property type="match status" value="1"/>
</dbReference>
<comment type="caution">
    <text evidence="2">The sequence shown here is derived from an EMBL/GenBank/DDBJ whole genome shotgun (WGS) entry which is preliminary data.</text>
</comment>
<dbReference type="STRING" id="1280948.HY36_06480"/>